<proteinExistence type="predicted"/>
<evidence type="ECO:0000313" key="2">
    <source>
        <dbReference type="Proteomes" id="UP000664132"/>
    </source>
</evidence>
<dbReference type="Proteomes" id="UP000664132">
    <property type="component" value="Unassembled WGS sequence"/>
</dbReference>
<protein>
    <submittedName>
        <fullName evidence="1">Uncharacterized protein</fullName>
    </submittedName>
</protein>
<gene>
    <name evidence="1" type="ORF">IFR04_006320</name>
</gene>
<keyword evidence="2" id="KW-1185">Reference proteome</keyword>
<accession>A0A8H7TJU5</accession>
<evidence type="ECO:0000313" key="1">
    <source>
        <dbReference type="EMBL" id="KAG4420500.1"/>
    </source>
</evidence>
<comment type="caution">
    <text evidence="1">The sequence shown here is derived from an EMBL/GenBank/DDBJ whole genome shotgun (WGS) entry which is preliminary data.</text>
</comment>
<sequence length="69" mass="8062">MADYDLDAEGAKIAEYEDRTLPVERRAPTRKMERQEPRDWPKRIEEANKDMETICIGLSNEQVARLRGV</sequence>
<name>A0A8H7TJU5_9HELO</name>
<reference evidence="1" key="1">
    <citation type="submission" date="2021-02" db="EMBL/GenBank/DDBJ databases">
        <title>Genome sequence Cadophora malorum strain M34.</title>
        <authorList>
            <person name="Stefanovic E."/>
            <person name="Vu D."/>
            <person name="Scully C."/>
            <person name="Dijksterhuis J."/>
            <person name="Roader J."/>
            <person name="Houbraken J."/>
        </authorList>
    </citation>
    <scope>NUCLEOTIDE SEQUENCE</scope>
    <source>
        <strain evidence="1">M34</strain>
    </source>
</reference>
<dbReference type="EMBL" id="JAFJYH010000082">
    <property type="protein sequence ID" value="KAG4420500.1"/>
    <property type="molecule type" value="Genomic_DNA"/>
</dbReference>
<dbReference type="AlphaFoldDB" id="A0A8H7TJU5"/>
<organism evidence="1 2">
    <name type="scientific">Cadophora malorum</name>
    <dbReference type="NCBI Taxonomy" id="108018"/>
    <lineage>
        <taxon>Eukaryota</taxon>
        <taxon>Fungi</taxon>
        <taxon>Dikarya</taxon>
        <taxon>Ascomycota</taxon>
        <taxon>Pezizomycotina</taxon>
        <taxon>Leotiomycetes</taxon>
        <taxon>Helotiales</taxon>
        <taxon>Ploettnerulaceae</taxon>
        <taxon>Cadophora</taxon>
    </lineage>
</organism>